<evidence type="ECO:0000313" key="10">
    <source>
        <dbReference type="EMBL" id="CAF0719325.1"/>
    </source>
</evidence>
<feature type="transmembrane region" description="Helical" evidence="9">
    <location>
        <begin position="36"/>
        <end position="58"/>
    </location>
</feature>
<dbReference type="Proteomes" id="UP000663882">
    <property type="component" value="Unassembled WGS sequence"/>
</dbReference>
<dbReference type="EMBL" id="CAJNOU010000071">
    <property type="protein sequence ID" value="CAF0847049.1"/>
    <property type="molecule type" value="Genomic_DNA"/>
</dbReference>
<evidence type="ECO:0000256" key="7">
    <source>
        <dbReference type="ARBA" id="ARBA00023136"/>
    </source>
</evidence>
<evidence type="ECO:0000256" key="2">
    <source>
        <dbReference type="ARBA" id="ARBA00004141"/>
    </source>
</evidence>
<dbReference type="InterPro" id="IPR007305">
    <property type="entry name" value="Vesicle_transpt_Got1/SFT2"/>
</dbReference>
<dbReference type="AlphaFoldDB" id="A0A813MC68"/>
<dbReference type="PANTHER" id="PTHR23137:SF6">
    <property type="entry name" value="VESICLE TRANSPORT PROTEIN"/>
    <property type="match status" value="1"/>
</dbReference>
<feature type="transmembrane region" description="Helical" evidence="9">
    <location>
        <begin position="64"/>
        <end position="86"/>
    </location>
</feature>
<dbReference type="GO" id="GO:0016192">
    <property type="term" value="P:vesicle-mediated transport"/>
    <property type="evidence" value="ECO:0007669"/>
    <property type="project" value="InterPro"/>
</dbReference>
<evidence type="ECO:0000313" key="15">
    <source>
        <dbReference type="Proteomes" id="UP000663854"/>
    </source>
</evidence>
<evidence type="ECO:0000256" key="5">
    <source>
        <dbReference type="ARBA" id="ARBA00022927"/>
    </source>
</evidence>
<evidence type="ECO:0000313" key="16">
    <source>
        <dbReference type="Proteomes" id="UP000663870"/>
    </source>
</evidence>
<accession>A0A813MC68</accession>
<proteinExistence type="inferred from homology"/>
<gene>
    <name evidence="13" type="ORF">JXQ802_LOCUS7762</name>
    <name evidence="14" type="ORF">JXQ802_LOCUS7929</name>
    <name evidence="10" type="ORF">PYM288_LOCUS13</name>
    <name evidence="11" type="ORF">RFH988_LOCUS1075</name>
    <name evidence="12" type="ORF">SEV965_LOCUS2906</name>
</gene>
<keyword evidence="6 9" id="KW-1133">Transmembrane helix</keyword>
<dbReference type="Proteomes" id="UP000663870">
    <property type="component" value="Unassembled WGS sequence"/>
</dbReference>
<comment type="caution">
    <text evidence="10">The sequence shown here is derived from an EMBL/GenBank/DDBJ whole genome shotgun (WGS) entry which is preliminary data.</text>
</comment>
<dbReference type="Proteomes" id="UP000663889">
    <property type="component" value="Unassembled WGS sequence"/>
</dbReference>
<evidence type="ECO:0000313" key="11">
    <source>
        <dbReference type="EMBL" id="CAF0746964.1"/>
    </source>
</evidence>
<dbReference type="OrthoDB" id="73614at2759"/>
<keyword evidence="5 9" id="KW-0653">Protein transport</keyword>
<name>A0A813MC68_9BILA</name>
<dbReference type="GO" id="GO:0005737">
    <property type="term" value="C:cytoplasm"/>
    <property type="evidence" value="ECO:0007669"/>
    <property type="project" value="UniProtKB-ARBA"/>
</dbReference>
<dbReference type="GO" id="GO:0012505">
    <property type="term" value="C:endomembrane system"/>
    <property type="evidence" value="ECO:0007669"/>
    <property type="project" value="UniProtKB-ARBA"/>
</dbReference>
<feature type="transmembrane region" description="Helical" evidence="9">
    <location>
        <begin position="124"/>
        <end position="143"/>
    </location>
</feature>
<evidence type="ECO:0000256" key="4">
    <source>
        <dbReference type="ARBA" id="ARBA00022692"/>
    </source>
</evidence>
<dbReference type="EMBL" id="CAJNOL010000132">
    <property type="protein sequence ID" value="CAF0872809.1"/>
    <property type="molecule type" value="Genomic_DNA"/>
</dbReference>
<keyword evidence="3 9" id="KW-0813">Transport</keyword>
<evidence type="ECO:0000313" key="14">
    <source>
        <dbReference type="EMBL" id="CAF0876382.1"/>
    </source>
</evidence>
<comment type="subcellular location">
    <subcellularLocation>
        <location evidence="2 9">Membrane</location>
        <topology evidence="2 9">Multi-pass membrane protein</topology>
    </subcellularLocation>
</comment>
<sequence>MDKAKRFFNPNEEQPKEENAVMSEISGLSWDTRIKAFGICLLIAVLLGVGAVIIYFIGGNLSGFAVLYSFAVIFGIASTIFLMGPLNQLKKMFDATRWIATLVFLGSIIMTLVSALAIKSGVLVLIFVIVQFLALIWYTISYIPFARNAIKSCCGGIMGV</sequence>
<reference evidence="10" key="1">
    <citation type="submission" date="2021-02" db="EMBL/GenBank/DDBJ databases">
        <authorList>
            <person name="Nowell W R."/>
        </authorList>
    </citation>
    <scope>NUCLEOTIDE SEQUENCE</scope>
</reference>
<dbReference type="EMBL" id="CAJNOO010000020">
    <property type="protein sequence ID" value="CAF0746964.1"/>
    <property type="molecule type" value="Genomic_DNA"/>
</dbReference>
<evidence type="ECO:0000313" key="13">
    <source>
        <dbReference type="EMBL" id="CAF0872809.1"/>
    </source>
</evidence>
<evidence type="ECO:0000313" key="12">
    <source>
        <dbReference type="EMBL" id="CAF0847049.1"/>
    </source>
</evidence>
<evidence type="ECO:0000256" key="9">
    <source>
        <dbReference type="RuleBase" id="RU363111"/>
    </source>
</evidence>
<dbReference type="Proteomes" id="UP000663854">
    <property type="component" value="Unassembled WGS sequence"/>
</dbReference>
<keyword evidence="16" id="KW-1185">Reference proteome</keyword>
<feature type="transmembrane region" description="Helical" evidence="9">
    <location>
        <begin position="98"/>
        <end position="118"/>
    </location>
</feature>
<protein>
    <recommendedName>
        <fullName evidence="9">Vesicle transport protein</fullName>
    </recommendedName>
</protein>
<comment type="similarity">
    <text evidence="8 9">Belongs to the SFT2 family.</text>
</comment>
<keyword evidence="7 9" id="KW-0472">Membrane</keyword>
<evidence type="ECO:0000256" key="6">
    <source>
        <dbReference type="ARBA" id="ARBA00022989"/>
    </source>
</evidence>
<dbReference type="Pfam" id="PF04178">
    <property type="entry name" value="Got1"/>
    <property type="match status" value="1"/>
</dbReference>
<comment type="function">
    <text evidence="1 9">May be involved in fusion of retrograde transport vesicles derived from an endocytic compartment with the Golgi complex.</text>
</comment>
<evidence type="ECO:0000256" key="1">
    <source>
        <dbReference type="ARBA" id="ARBA00003566"/>
    </source>
</evidence>
<dbReference type="PANTHER" id="PTHR23137">
    <property type="entry name" value="VESICLE TRANSPORT PROTEIN-RELATED"/>
    <property type="match status" value="1"/>
</dbReference>
<evidence type="ECO:0000256" key="3">
    <source>
        <dbReference type="ARBA" id="ARBA00022448"/>
    </source>
</evidence>
<keyword evidence="4 9" id="KW-0812">Transmembrane</keyword>
<dbReference type="InterPro" id="IPR011691">
    <property type="entry name" value="Vesicle_transpt_SFT2"/>
</dbReference>
<dbReference type="EMBL" id="CAJNOL010000136">
    <property type="protein sequence ID" value="CAF0876382.1"/>
    <property type="molecule type" value="Genomic_DNA"/>
</dbReference>
<dbReference type="EMBL" id="CAJNOH010000001">
    <property type="protein sequence ID" value="CAF0719325.1"/>
    <property type="molecule type" value="Genomic_DNA"/>
</dbReference>
<evidence type="ECO:0000256" key="8">
    <source>
        <dbReference type="ARBA" id="ARBA00025800"/>
    </source>
</evidence>
<dbReference type="GO" id="GO:0016020">
    <property type="term" value="C:membrane"/>
    <property type="evidence" value="ECO:0007669"/>
    <property type="project" value="UniProtKB-SubCell"/>
</dbReference>
<dbReference type="GO" id="GO:0015031">
    <property type="term" value="P:protein transport"/>
    <property type="evidence" value="ECO:0007669"/>
    <property type="project" value="UniProtKB-KW"/>
</dbReference>
<organism evidence="10 15">
    <name type="scientific">Rotaria sordida</name>
    <dbReference type="NCBI Taxonomy" id="392033"/>
    <lineage>
        <taxon>Eukaryota</taxon>
        <taxon>Metazoa</taxon>
        <taxon>Spiralia</taxon>
        <taxon>Gnathifera</taxon>
        <taxon>Rotifera</taxon>
        <taxon>Eurotatoria</taxon>
        <taxon>Bdelloidea</taxon>
        <taxon>Philodinida</taxon>
        <taxon>Philodinidae</taxon>
        <taxon>Rotaria</taxon>
    </lineage>
</organism>